<dbReference type="NCBIfam" id="TIGR01730">
    <property type="entry name" value="RND_mfp"/>
    <property type="match status" value="1"/>
</dbReference>
<dbReference type="GO" id="GO:1990281">
    <property type="term" value="C:efflux pump complex"/>
    <property type="evidence" value="ECO:0007669"/>
    <property type="project" value="TreeGrafter"/>
</dbReference>
<protein>
    <submittedName>
        <fullName evidence="2">Efflux RND transporter periplasmic adaptor subunit</fullName>
    </submittedName>
</protein>
<name>A0A5J5IHD3_9BACT</name>
<keyword evidence="3" id="KW-1185">Reference proteome</keyword>
<sequence length="351" mass="38374">MKNKLTIRTAFILSSAILVACSQGKKDDIGMLSLKVIPVKTIKLSLVDSVASINTTGLITTENEAKCAFKIGGIIDHIYVQEGQRFRKGQLLASLKLTEIQSGVLQAQLNLEKVHRDYRRAFNLYKDSVATLEQLQNSKTALDVAQKQLDAIAFNKQYAFIYAEQDGFVARKIANEGEVIAGGSPVLAINVNDGSKGWVLKAGLSDKEWAAVEVGNRARVLIDAFPSQKFKATVFKKALAADPMSGLFEVELTLSLEKNLPAAGMFAEASIKTNKAIRQKWIPYSAMIEADGNKAYVFVPYHQTEVKKVPITIGSFDTQKVKVASGLENVSEIIVSNTAFLNEQSSITIQN</sequence>
<dbReference type="Gene3D" id="2.40.50.100">
    <property type="match status" value="1"/>
</dbReference>
<dbReference type="EMBL" id="VYQF01000006">
    <property type="protein sequence ID" value="KAA9037152.1"/>
    <property type="molecule type" value="Genomic_DNA"/>
</dbReference>
<evidence type="ECO:0000256" key="1">
    <source>
        <dbReference type="ARBA" id="ARBA00009477"/>
    </source>
</evidence>
<organism evidence="2 3">
    <name type="scientific">Ginsengibacter hankyongi</name>
    <dbReference type="NCBI Taxonomy" id="2607284"/>
    <lineage>
        <taxon>Bacteria</taxon>
        <taxon>Pseudomonadati</taxon>
        <taxon>Bacteroidota</taxon>
        <taxon>Chitinophagia</taxon>
        <taxon>Chitinophagales</taxon>
        <taxon>Chitinophagaceae</taxon>
        <taxon>Ginsengibacter</taxon>
    </lineage>
</organism>
<proteinExistence type="inferred from homology"/>
<evidence type="ECO:0000313" key="3">
    <source>
        <dbReference type="Proteomes" id="UP000326903"/>
    </source>
</evidence>
<dbReference type="SUPFAM" id="SSF111369">
    <property type="entry name" value="HlyD-like secretion proteins"/>
    <property type="match status" value="1"/>
</dbReference>
<dbReference type="PANTHER" id="PTHR30469:SF15">
    <property type="entry name" value="HLYD FAMILY OF SECRETION PROTEINS"/>
    <property type="match status" value="1"/>
</dbReference>
<dbReference type="Proteomes" id="UP000326903">
    <property type="component" value="Unassembled WGS sequence"/>
</dbReference>
<dbReference type="Gene3D" id="2.40.420.20">
    <property type="match status" value="1"/>
</dbReference>
<evidence type="ECO:0000313" key="2">
    <source>
        <dbReference type="EMBL" id="KAA9037152.1"/>
    </source>
</evidence>
<dbReference type="PROSITE" id="PS51257">
    <property type="entry name" value="PROKAR_LIPOPROTEIN"/>
    <property type="match status" value="1"/>
</dbReference>
<dbReference type="RefSeq" id="WP_150416068.1">
    <property type="nucleotide sequence ID" value="NZ_VYQF01000006.1"/>
</dbReference>
<dbReference type="InterPro" id="IPR006143">
    <property type="entry name" value="RND_pump_MFP"/>
</dbReference>
<comment type="caution">
    <text evidence="2">The sequence shown here is derived from an EMBL/GenBank/DDBJ whole genome shotgun (WGS) entry which is preliminary data.</text>
</comment>
<dbReference type="PANTHER" id="PTHR30469">
    <property type="entry name" value="MULTIDRUG RESISTANCE PROTEIN MDTA"/>
    <property type="match status" value="1"/>
</dbReference>
<dbReference type="Gene3D" id="2.40.30.170">
    <property type="match status" value="1"/>
</dbReference>
<comment type="similarity">
    <text evidence="1">Belongs to the membrane fusion protein (MFP) (TC 8.A.1) family.</text>
</comment>
<reference evidence="2 3" key="1">
    <citation type="submission" date="2019-09" db="EMBL/GenBank/DDBJ databases">
        <title>Draft genome sequence of Ginsengibacter sp. BR5-29.</title>
        <authorList>
            <person name="Im W.-T."/>
        </authorList>
    </citation>
    <scope>NUCLEOTIDE SEQUENCE [LARGE SCALE GENOMIC DNA]</scope>
    <source>
        <strain evidence="2 3">BR5-29</strain>
    </source>
</reference>
<gene>
    <name evidence="2" type="ORF">FW778_17130</name>
</gene>
<accession>A0A5J5IHD3</accession>
<dbReference type="AlphaFoldDB" id="A0A5J5IHD3"/>
<dbReference type="GO" id="GO:0015562">
    <property type="term" value="F:efflux transmembrane transporter activity"/>
    <property type="evidence" value="ECO:0007669"/>
    <property type="project" value="TreeGrafter"/>
</dbReference>